<feature type="binding site" evidence="8">
    <location>
        <position position="210"/>
    </location>
    <ligand>
        <name>substrate</name>
    </ligand>
</feature>
<dbReference type="EMBL" id="JAODUP010000396">
    <property type="protein sequence ID" value="KAK2150653.1"/>
    <property type="molecule type" value="Genomic_DNA"/>
</dbReference>
<comment type="caution">
    <text evidence="11">The sequence shown here is derived from an EMBL/GenBank/DDBJ whole genome shotgun (WGS) entry which is preliminary data.</text>
</comment>
<evidence type="ECO:0000256" key="8">
    <source>
        <dbReference type="PIRSR" id="PIRSR614732-2"/>
    </source>
</evidence>
<dbReference type="Gene3D" id="3.40.50.2020">
    <property type="match status" value="1"/>
</dbReference>
<evidence type="ECO:0000256" key="9">
    <source>
        <dbReference type="RuleBase" id="RU000512"/>
    </source>
</evidence>
<dbReference type="Pfam" id="PF00215">
    <property type="entry name" value="OMPdecase"/>
    <property type="match status" value="1"/>
</dbReference>
<keyword evidence="6 9" id="KW-0456">Lyase</keyword>
<dbReference type="Proteomes" id="UP001208570">
    <property type="component" value="Unassembled WGS sequence"/>
</dbReference>
<dbReference type="InterPro" id="IPR014732">
    <property type="entry name" value="OMPdecase"/>
</dbReference>
<dbReference type="PANTHER" id="PTHR19278">
    <property type="entry name" value="OROTATE PHOSPHORIBOSYLTRANSFERASE"/>
    <property type="match status" value="1"/>
</dbReference>
<feature type="binding site" evidence="8">
    <location>
        <position position="366"/>
    </location>
    <ligand>
        <name>substrate</name>
    </ligand>
</feature>
<protein>
    <recommendedName>
        <fullName evidence="9">Orotidine 5'-phosphate decarboxylase</fullName>
        <ecNumber evidence="9">4.1.1.23</ecNumber>
    </recommendedName>
</protein>
<dbReference type="PANTHER" id="PTHR19278:SF9">
    <property type="entry name" value="URIDINE 5'-MONOPHOSPHATE SYNTHASE"/>
    <property type="match status" value="1"/>
</dbReference>
<sequence length="415" mass="46044">MKTSQNKPAMLCIKLVSDYMWQIVKASKCDFKSLCGVPYTALPIATCMCVDHGIPMLIRRKEPKDYGTKKMIEGHFDVGDKCLIIEDVVTSGSSVLETVKSLNEIGVTVKDVIVLLDREQGGRKRLTDQGITLHSVCSITKLLEILEKLGKISSDVVHQVNDFISANREKTTRKKVYTHSERAALCQHPLTQKLLTIMDMKKTNLALSADVTSSKQLLSLADSIGPYICILKTHIDILDDFSPDVTAELRALADKHNFVIFEDRKFADIGRTVQHQLSSGIYHISRWADLVNAHPLPGPGIIDGLKQIIKNFIIISYSPTEAIEMAEANSDFVIGYICQSRLTDNPQFLHMTPGVKLVEGGDSLGQQYTTPEDVIRRKTCDIIIVGRGITESVDPVATAIHYQQAGYAAYVSLFH</sequence>
<name>A0AAD9N078_9ANNE</name>
<dbReference type="CDD" id="cd04725">
    <property type="entry name" value="OMP_decarboxylase_like"/>
    <property type="match status" value="1"/>
</dbReference>
<feature type="active site" description="For OMPdecase activity" evidence="7">
    <location>
        <position position="263"/>
    </location>
</feature>
<comment type="similarity">
    <text evidence="3">In the C-terminal section; belongs to the OMP decarboxylase family.</text>
</comment>
<feature type="domain" description="Orotidine 5'-phosphate decarboxylase" evidence="10">
    <location>
        <begin position="204"/>
        <end position="402"/>
    </location>
</feature>
<dbReference type="PROSITE" id="PS00156">
    <property type="entry name" value="OMPDECASE"/>
    <property type="match status" value="1"/>
</dbReference>
<feature type="binding site" evidence="8">
    <location>
        <position position="232"/>
    </location>
    <ligand>
        <name>substrate</name>
    </ligand>
</feature>
<organism evidence="11 12">
    <name type="scientific">Paralvinella palmiformis</name>
    <dbReference type="NCBI Taxonomy" id="53620"/>
    <lineage>
        <taxon>Eukaryota</taxon>
        <taxon>Metazoa</taxon>
        <taxon>Spiralia</taxon>
        <taxon>Lophotrochozoa</taxon>
        <taxon>Annelida</taxon>
        <taxon>Polychaeta</taxon>
        <taxon>Sedentaria</taxon>
        <taxon>Canalipalpata</taxon>
        <taxon>Terebellida</taxon>
        <taxon>Terebelliformia</taxon>
        <taxon>Alvinellidae</taxon>
        <taxon>Paralvinella</taxon>
    </lineage>
</organism>
<dbReference type="InterPro" id="IPR029057">
    <property type="entry name" value="PRTase-like"/>
</dbReference>
<feature type="binding site" evidence="8">
    <location>
        <position position="386"/>
    </location>
    <ligand>
        <name>substrate</name>
    </ligand>
</feature>
<feature type="active site" description="For OMPdecase activity" evidence="7">
    <location>
        <position position="268"/>
    </location>
</feature>
<evidence type="ECO:0000256" key="1">
    <source>
        <dbReference type="ARBA" id="ARBA00004861"/>
    </source>
</evidence>
<dbReference type="SUPFAM" id="SSF51366">
    <property type="entry name" value="Ribulose-phoshate binding barrel"/>
    <property type="match status" value="1"/>
</dbReference>
<proteinExistence type="inferred from homology"/>
<dbReference type="AlphaFoldDB" id="A0AAD9N078"/>
<dbReference type="Gene3D" id="3.20.20.70">
    <property type="entry name" value="Aldolase class I"/>
    <property type="match status" value="1"/>
</dbReference>
<evidence type="ECO:0000256" key="3">
    <source>
        <dbReference type="ARBA" id="ARBA00009769"/>
    </source>
</evidence>
<dbReference type="InterPro" id="IPR018089">
    <property type="entry name" value="OMPdecase_AS"/>
</dbReference>
<dbReference type="GO" id="GO:0044205">
    <property type="term" value="P:'de novo' UMP biosynthetic process"/>
    <property type="evidence" value="ECO:0007669"/>
    <property type="project" value="InterPro"/>
</dbReference>
<keyword evidence="4 9" id="KW-0210">Decarboxylase</keyword>
<dbReference type="InterPro" id="IPR001754">
    <property type="entry name" value="OMPdeCOase_dom"/>
</dbReference>
<dbReference type="CDD" id="cd06223">
    <property type="entry name" value="PRTases_typeI"/>
    <property type="match status" value="1"/>
</dbReference>
<dbReference type="InterPro" id="IPR011060">
    <property type="entry name" value="RibuloseP-bd_barrel"/>
</dbReference>
<dbReference type="InterPro" id="IPR013785">
    <property type="entry name" value="Aldolase_TIM"/>
</dbReference>
<dbReference type="GO" id="GO:0004588">
    <property type="term" value="F:orotate phosphoribosyltransferase activity"/>
    <property type="evidence" value="ECO:0007669"/>
    <property type="project" value="TreeGrafter"/>
</dbReference>
<evidence type="ECO:0000256" key="2">
    <source>
        <dbReference type="ARBA" id="ARBA00006221"/>
    </source>
</evidence>
<feature type="active site" description="For OMPdecase activity" evidence="7">
    <location>
        <position position="265"/>
    </location>
</feature>
<evidence type="ECO:0000313" key="11">
    <source>
        <dbReference type="EMBL" id="KAK2150653.1"/>
    </source>
</evidence>
<dbReference type="GO" id="GO:0006207">
    <property type="term" value="P:'de novo' pyrimidine nucleobase biosynthetic process"/>
    <property type="evidence" value="ECO:0007669"/>
    <property type="project" value="InterPro"/>
</dbReference>
<reference evidence="11" key="1">
    <citation type="journal article" date="2023" name="Mol. Biol. Evol.">
        <title>Third-Generation Sequencing Reveals the Adaptive Role of the Epigenome in Three Deep-Sea Polychaetes.</title>
        <authorList>
            <person name="Perez M."/>
            <person name="Aroh O."/>
            <person name="Sun Y."/>
            <person name="Lan Y."/>
            <person name="Juniper S.K."/>
            <person name="Young C.R."/>
            <person name="Angers B."/>
            <person name="Qian P.Y."/>
        </authorList>
    </citation>
    <scope>NUCLEOTIDE SEQUENCE</scope>
    <source>
        <strain evidence="11">P08H-3</strain>
    </source>
</reference>
<dbReference type="SUPFAM" id="SSF53271">
    <property type="entry name" value="PRTase-like"/>
    <property type="match status" value="1"/>
</dbReference>
<dbReference type="InterPro" id="IPR000836">
    <property type="entry name" value="PRTase_dom"/>
</dbReference>
<comment type="similarity">
    <text evidence="2">In the N-terminal section; belongs to the purine/pyrimidine phosphoribosyltransferase family.</text>
</comment>
<evidence type="ECO:0000256" key="6">
    <source>
        <dbReference type="ARBA" id="ARBA00023239"/>
    </source>
</evidence>
<dbReference type="SMART" id="SM00934">
    <property type="entry name" value="OMPdecase"/>
    <property type="match status" value="1"/>
</dbReference>
<evidence type="ECO:0000256" key="4">
    <source>
        <dbReference type="ARBA" id="ARBA00022793"/>
    </source>
</evidence>
<keyword evidence="12" id="KW-1185">Reference proteome</keyword>
<comment type="similarity">
    <text evidence="9">Belongs to the OMP decarboxylase family.</text>
</comment>
<evidence type="ECO:0000256" key="5">
    <source>
        <dbReference type="ARBA" id="ARBA00022975"/>
    </source>
</evidence>
<accession>A0AAD9N078</accession>
<gene>
    <name evidence="11" type="ORF">LSH36_396g01000</name>
</gene>
<dbReference type="NCBIfam" id="TIGR01740">
    <property type="entry name" value="pyrF"/>
    <property type="match status" value="1"/>
</dbReference>
<feature type="binding site" evidence="8">
    <location>
        <position position="387"/>
    </location>
    <ligand>
        <name>substrate</name>
    </ligand>
</feature>
<evidence type="ECO:0000313" key="12">
    <source>
        <dbReference type="Proteomes" id="UP001208570"/>
    </source>
</evidence>
<dbReference type="EC" id="4.1.1.23" evidence="9"/>
<evidence type="ECO:0000256" key="7">
    <source>
        <dbReference type="PIRSR" id="PIRSR614732-1"/>
    </source>
</evidence>
<evidence type="ECO:0000259" key="10">
    <source>
        <dbReference type="SMART" id="SM00934"/>
    </source>
</evidence>
<dbReference type="GO" id="GO:0004590">
    <property type="term" value="F:orotidine-5'-phosphate decarboxylase activity"/>
    <property type="evidence" value="ECO:0007669"/>
    <property type="project" value="UniProtKB-EC"/>
</dbReference>
<keyword evidence="5 9" id="KW-0665">Pyrimidine biosynthesis</keyword>
<comment type="pathway">
    <text evidence="1 9">Pyrimidine metabolism; UMP biosynthesis via de novo pathway; UMP from orotate: step 2/2.</text>
</comment>
<comment type="catalytic activity">
    <reaction evidence="9">
        <text>orotidine 5'-phosphate + H(+) = UMP + CO2</text>
        <dbReference type="Rhea" id="RHEA:11596"/>
        <dbReference type="ChEBI" id="CHEBI:15378"/>
        <dbReference type="ChEBI" id="CHEBI:16526"/>
        <dbReference type="ChEBI" id="CHEBI:57538"/>
        <dbReference type="ChEBI" id="CHEBI:57865"/>
        <dbReference type="EC" id="4.1.1.23"/>
    </reaction>
</comment>